<proteinExistence type="predicted"/>
<gene>
    <name evidence="2" type="ORF">ACFSCY_17260</name>
</gene>
<evidence type="ECO:0000259" key="1">
    <source>
        <dbReference type="Pfam" id="PF01323"/>
    </source>
</evidence>
<dbReference type="Proteomes" id="UP001597145">
    <property type="component" value="Unassembled WGS sequence"/>
</dbReference>
<name>A0ABW4FQ87_9PSEU</name>
<organism evidence="2 3">
    <name type="scientific">Pseudonocardia aurantiaca</name>
    <dbReference type="NCBI Taxonomy" id="75290"/>
    <lineage>
        <taxon>Bacteria</taxon>
        <taxon>Bacillati</taxon>
        <taxon>Actinomycetota</taxon>
        <taxon>Actinomycetes</taxon>
        <taxon>Pseudonocardiales</taxon>
        <taxon>Pseudonocardiaceae</taxon>
        <taxon>Pseudonocardia</taxon>
    </lineage>
</organism>
<evidence type="ECO:0000313" key="3">
    <source>
        <dbReference type="Proteomes" id="UP001597145"/>
    </source>
</evidence>
<dbReference type="Pfam" id="PF01323">
    <property type="entry name" value="DSBA"/>
    <property type="match status" value="1"/>
</dbReference>
<comment type="caution">
    <text evidence="2">The sequence shown here is derived from an EMBL/GenBank/DDBJ whole genome shotgun (WGS) entry which is preliminary data.</text>
</comment>
<dbReference type="InterPro" id="IPR036249">
    <property type="entry name" value="Thioredoxin-like_sf"/>
</dbReference>
<dbReference type="EMBL" id="JBHUCP010000010">
    <property type="protein sequence ID" value="MFD1531187.1"/>
    <property type="molecule type" value="Genomic_DNA"/>
</dbReference>
<dbReference type="InterPro" id="IPR001853">
    <property type="entry name" value="DSBA-like_thioredoxin_dom"/>
</dbReference>
<dbReference type="Gene3D" id="3.40.30.10">
    <property type="entry name" value="Glutaredoxin"/>
    <property type="match status" value="1"/>
</dbReference>
<keyword evidence="3" id="KW-1185">Reference proteome</keyword>
<accession>A0ABW4FQ87</accession>
<dbReference type="RefSeq" id="WP_343973775.1">
    <property type="nucleotide sequence ID" value="NZ_BAAAJG010000004.1"/>
</dbReference>
<sequence length="204" mass="22509">MTIASEFSVTWDYRCPFARNAHEHILTGLAAGTDWQVRFLPFSLGQAHVEEGGVSVWDDPSQDTGILALQAGVVVRDEFPDRFPTVHRGLFAARHDEGLHLEDRAVVEKVLTEHGVPAHVVFGRIDSGAALATVRQEHEAFVASHTVWGVPTFIAGDEAVFVRLMDRAPAGSDPAPSIRAVERVVDMLTGWPELNEFKHTVVRR</sequence>
<reference evidence="3" key="1">
    <citation type="journal article" date="2019" name="Int. J. Syst. Evol. Microbiol.">
        <title>The Global Catalogue of Microorganisms (GCM) 10K type strain sequencing project: providing services to taxonomists for standard genome sequencing and annotation.</title>
        <authorList>
            <consortium name="The Broad Institute Genomics Platform"/>
            <consortium name="The Broad Institute Genome Sequencing Center for Infectious Disease"/>
            <person name="Wu L."/>
            <person name="Ma J."/>
        </authorList>
    </citation>
    <scope>NUCLEOTIDE SEQUENCE [LARGE SCALE GENOMIC DNA]</scope>
    <source>
        <strain evidence="3">JCM 12165</strain>
    </source>
</reference>
<feature type="domain" description="DSBA-like thioredoxin" evidence="1">
    <location>
        <begin position="12"/>
        <end position="161"/>
    </location>
</feature>
<dbReference type="SUPFAM" id="SSF52833">
    <property type="entry name" value="Thioredoxin-like"/>
    <property type="match status" value="1"/>
</dbReference>
<protein>
    <submittedName>
        <fullName evidence="2">DsbA family protein</fullName>
    </submittedName>
</protein>
<evidence type="ECO:0000313" key="2">
    <source>
        <dbReference type="EMBL" id="MFD1531187.1"/>
    </source>
</evidence>